<organism evidence="7 8">
    <name type="scientific">Salegentibacter holothuriorum</name>
    <dbReference type="NCBI Taxonomy" id="241145"/>
    <lineage>
        <taxon>Bacteria</taxon>
        <taxon>Pseudomonadati</taxon>
        <taxon>Bacteroidota</taxon>
        <taxon>Flavobacteriia</taxon>
        <taxon>Flavobacteriales</taxon>
        <taxon>Flavobacteriaceae</taxon>
        <taxon>Salegentibacter</taxon>
    </lineage>
</organism>
<evidence type="ECO:0000256" key="2">
    <source>
        <dbReference type="ARBA" id="ARBA00022741"/>
    </source>
</evidence>
<protein>
    <recommendedName>
        <fullName evidence="5">5-formyltetrahydrofolate cyclo-ligase</fullName>
        <ecNumber evidence="5">6.3.3.2</ecNumber>
    </recommendedName>
</protein>
<feature type="binding site" evidence="4">
    <location>
        <position position="70"/>
    </location>
    <ligand>
        <name>substrate</name>
    </ligand>
</feature>
<dbReference type="Gene3D" id="3.40.50.10420">
    <property type="entry name" value="NagB/RpiA/CoA transferase-like"/>
    <property type="match status" value="1"/>
</dbReference>
<sequence>MYTRGMPFFIFQLQKMNKADLRKKYKNLRLELSEEEIEQLSLEIANRLLQLPIWEQEFYHLFLSIAEQKEIDTENVLHILQGKDKNVVLSKTNIQENKLDHFLLTDSSVIRKNRWNIPEPEGGIPIAPQQLDVVFVPLLAFDEHGHRIGYGKGFYDNFLSECKADVIKIGLSFFEAEPEFKEVFSSDIPLDYCVTPNKIYSFKY</sequence>
<dbReference type="AlphaFoldDB" id="A0A1T5C129"/>
<feature type="binding site" evidence="4">
    <location>
        <position position="65"/>
    </location>
    <ligand>
        <name>substrate</name>
    </ligand>
</feature>
<gene>
    <name evidence="7" type="ORF">SAMN05660776_1695</name>
</gene>
<feature type="coiled-coil region" evidence="6">
    <location>
        <begin position="11"/>
        <end position="50"/>
    </location>
</feature>
<dbReference type="EMBL" id="FUYY01000002">
    <property type="protein sequence ID" value="SKB53111.1"/>
    <property type="molecule type" value="Genomic_DNA"/>
</dbReference>
<evidence type="ECO:0000256" key="4">
    <source>
        <dbReference type="PIRSR" id="PIRSR006806-1"/>
    </source>
</evidence>
<dbReference type="SUPFAM" id="SSF100950">
    <property type="entry name" value="NagB/RpiA/CoA transferase-like"/>
    <property type="match status" value="1"/>
</dbReference>
<comment type="cofactor">
    <cofactor evidence="5">
        <name>Mg(2+)</name>
        <dbReference type="ChEBI" id="CHEBI:18420"/>
    </cofactor>
</comment>
<evidence type="ECO:0000313" key="8">
    <source>
        <dbReference type="Proteomes" id="UP000190230"/>
    </source>
</evidence>
<evidence type="ECO:0000256" key="6">
    <source>
        <dbReference type="SAM" id="Coils"/>
    </source>
</evidence>
<dbReference type="GO" id="GO:0030272">
    <property type="term" value="F:5-formyltetrahydrofolate cyclo-ligase activity"/>
    <property type="evidence" value="ECO:0007669"/>
    <property type="project" value="UniProtKB-EC"/>
</dbReference>
<dbReference type="GO" id="GO:0046872">
    <property type="term" value="F:metal ion binding"/>
    <property type="evidence" value="ECO:0007669"/>
    <property type="project" value="UniProtKB-KW"/>
</dbReference>
<dbReference type="InterPro" id="IPR024185">
    <property type="entry name" value="FTHF_cligase-like_sf"/>
</dbReference>
<dbReference type="GO" id="GO:0009396">
    <property type="term" value="P:folic acid-containing compound biosynthetic process"/>
    <property type="evidence" value="ECO:0007669"/>
    <property type="project" value="TreeGrafter"/>
</dbReference>
<evidence type="ECO:0000256" key="5">
    <source>
        <dbReference type="RuleBase" id="RU361279"/>
    </source>
</evidence>
<keyword evidence="3 4" id="KW-0067">ATP-binding</keyword>
<dbReference type="InterPro" id="IPR002698">
    <property type="entry name" value="FTHF_cligase"/>
</dbReference>
<reference evidence="8" key="1">
    <citation type="submission" date="2017-02" db="EMBL/GenBank/DDBJ databases">
        <authorList>
            <person name="Varghese N."/>
            <person name="Submissions S."/>
        </authorList>
    </citation>
    <scope>NUCLEOTIDE SEQUENCE [LARGE SCALE GENOMIC DNA]</scope>
    <source>
        <strain evidence="8">DSM 23405</strain>
    </source>
</reference>
<dbReference type="GO" id="GO:0005524">
    <property type="term" value="F:ATP binding"/>
    <property type="evidence" value="ECO:0007669"/>
    <property type="project" value="UniProtKB-KW"/>
</dbReference>
<evidence type="ECO:0000256" key="3">
    <source>
        <dbReference type="ARBA" id="ARBA00022840"/>
    </source>
</evidence>
<keyword evidence="5" id="KW-0460">Magnesium</keyword>
<proteinExistence type="inferred from homology"/>
<dbReference type="GO" id="GO:0035999">
    <property type="term" value="P:tetrahydrofolate interconversion"/>
    <property type="evidence" value="ECO:0007669"/>
    <property type="project" value="TreeGrafter"/>
</dbReference>
<keyword evidence="7" id="KW-0436">Ligase</keyword>
<feature type="binding site" evidence="4">
    <location>
        <begin position="147"/>
        <end position="155"/>
    </location>
    <ligand>
        <name>ATP</name>
        <dbReference type="ChEBI" id="CHEBI:30616"/>
    </ligand>
</feature>
<evidence type="ECO:0000313" key="7">
    <source>
        <dbReference type="EMBL" id="SKB53111.1"/>
    </source>
</evidence>
<dbReference type="Pfam" id="PF01812">
    <property type="entry name" value="5-FTHF_cyc-lig"/>
    <property type="match status" value="1"/>
</dbReference>
<dbReference type="PIRSF" id="PIRSF006806">
    <property type="entry name" value="FTHF_cligase"/>
    <property type="match status" value="1"/>
</dbReference>
<evidence type="ECO:0000256" key="1">
    <source>
        <dbReference type="ARBA" id="ARBA00010638"/>
    </source>
</evidence>
<dbReference type="InterPro" id="IPR037171">
    <property type="entry name" value="NagB/RpiA_transferase-like"/>
</dbReference>
<keyword evidence="6" id="KW-0175">Coiled coil</keyword>
<keyword evidence="5" id="KW-0479">Metal-binding</keyword>
<comment type="catalytic activity">
    <reaction evidence="5">
        <text>(6S)-5-formyl-5,6,7,8-tetrahydrofolate + ATP = (6R)-5,10-methenyltetrahydrofolate + ADP + phosphate</text>
        <dbReference type="Rhea" id="RHEA:10488"/>
        <dbReference type="ChEBI" id="CHEBI:30616"/>
        <dbReference type="ChEBI" id="CHEBI:43474"/>
        <dbReference type="ChEBI" id="CHEBI:57455"/>
        <dbReference type="ChEBI" id="CHEBI:57457"/>
        <dbReference type="ChEBI" id="CHEBI:456216"/>
        <dbReference type="EC" id="6.3.3.2"/>
    </reaction>
</comment>
<dbReference type="Proteomes" id="UP000190230">
    <property type="component" value="Unassembled WGS sequence"/>
</dbReference>
<comment type="similarity">
    <text evidence="1 5">Belongs to the 5-formyltetrahydrofolate cyclo-ligase family.</text>
</comment>
<accession>A0A1T5C129</accession>
<feature type="binding site" evidence="4">
    <location>
        <begin position="18"/>
        <end position="22"/>
    </location>
    <ligand>
        <name>ATP</name>
        <dbReference type="ChEBI" id="CHEBI:30616"/>
    </ligand>
</feature>
<dbReference type="NCBIfam" id="TIGR02727">
    <property type="entry name" value="MTHFS_bact"/>
    <property type="match status" value="1"/>
</dbReference>
<keyword evidence="2 4" id="KW-0547">Nucleotide-binding</keyword>
<dbReference type="STRING" id="241145.SAMN05660776_1695"/>
<name>A0A1T5C129_9FLAO</name>
<dbReference type="PANTHER" id="PTHR23407:SF1">
    <property type="entry name" value="5-FORMYLTETRAHYDROFOLATE CYCLO-LIGASE"/>
    <property type="match status" value="1"/>
</dbReference>
<keyword evidence="8" id="KW-1185">Reference proteome</keyword>
<dbReference type="EC" id="6.3.3.2" evidence="5"/>
<dbReference type="PANTHER" id="PTHR23407">
    <property type="entry name" value="ATPASE INHIBITOR/5-FORMYLTETRAHYDROFOLATE CYCLO-LIGASE"/>
    <property type="match status" value="1"/>
</dbReference>